<evidence type="ECO:0000313" key="3">
    <source>
        <dbReference type="EMBL" id="VDL18728.1"/>
    </source>
</evidence>
<dbReference type="WBParaSite" id="HDID_0000126601-mRNA-1">
    <property type="protein sequence ID" value="HDID_0000126601-mRNA-1"/>
    <property type="gene ID" value="HDID_0000126601"/>
</dbReference>
<dbReference type="PANTHER" id="PTHR24413">
    <property type="entry name" value="SPECKLE-TYPE POZ PROTEIN"/>
    <property type="match status" value="1"/>
</dbReference>
<evidence type="ECO:0000313" key="6">
    <source>
        <dbReference type="Proteomes" id="UP000321570"/>
    </source>
</evidence>
<reference evidence="4 6" key="3">
    <citation type="submission" date="2019-07" db="EMBL/GenBank/DDBJ databases">
        <authorList>
            <person name="Jastrzebski P J."/>
            <person name="Paukszto L."/>
            <person name="Jastrzebski P J."/>
        </authorList>
    </citation>
    <scope>NUCLEOTIDE SEQUENCE [LARGE SCALE GENOMIC DNA]</scope>
    <source>
        <strain evidence="4 6">WMS-il1</strain>
    </source>
</reference>
<evidence type="ECO:0000256" key="1">
    <source>
        <dbReference type="SAM" id="MobiDB-lite"/>
    </source>
</evidence>
<feature type="region of interest" description="Disordered" evidence="1">
    <location>
        <begin position="255"/>
        <end position="301"/>
    </location>
</feature>
<name>A0A0R3SAA2_HYMDI</name>
<dbReference type="AlphaFoldDB" id="A0A0R3SAA2"/>
<sequence length="373" mass="41695">MIRRESRQTCTHVTNDIAIQASDENSSSDKDDDQERETYDFREPFLFSDMVLLVEDEKLHCHRAILSLYSPVFKAMFQSRFEETTSNQVSLPKDDAETVRELLRHLYTPGGCDMDSAAAQRLLPLIHRFQIDSLITTAERTMTFSMTDSMAPKMLALADMYQLNHLKQAAIDACTRLDMKRMAEAMEETPLSSELRATVFANRVMLLEKVISDIERSFSQSCIRMESKLERVFTNHCQIHSKPLSTTTVPVTVQLSGSSSDNPDRLSIRPVDTHATEQTSTTGNRPPTRGLHSNTSDIDVPTAVEQSVPVPGTSDGSVTTAVVEVPAVCENCVERISTHIKDLCRRALHKAQFVPYRPPNTAVTTISANTPNS</sequence>
<dbReference type="Proteomes" id="UP000274504">
    <property type="component" value="Unassembled WGS sequence"/>
</dbReference>
<dbReference type="InterPro" id="IPR000210">
    <property type="entry name" value="BTB/POZ_dom"/>
</dbReference>
<organism evidence="7">
    <name type="scientific">Hymenolepis diminuta</name>
    <name type="common">Rat tapeworm</name>
    <dbReference type="NCBI Taxonomy" id="6216"/>
    <lineage>
        <taxon>Eukaryota</taxon>
        <taxon>Metazoa</taxon>
        <taxon>Spiralia</taxon>
        <taxon>Lophotrochozoa</taxon>
        <taxon>Platyhelminthes</taxon>
        <taxon>Cestoda</taxon>
        <taxon>Eucestoda</taxon>
        <taxon>Cyclophyllidea</taxon>
        <taxon>Hymenolepididae</taxon>
        <taxon>Hymenolepis</taxon>
    </lineage>
</organism>
<gene>
    <name evidence="3" type="ORF">HDID_LOCUS1267</name>
    <name evidence="4" type="ORF">WMSIL1_LOCUS8820</name>
</gene>
<dbReference type="InterPro" id="IPR011333">
    <property type="entry name" value="SKP1/BTB/POZ_sf"/>
</dbReference>
<proteinExistence type="predicted"/>
<feature type="region of interest" description="Disordered" evidence="1">
    <location>
        <begin position="13"/>
        <end position="35"/>
    </location>
</feature>
<feature type="domain" description="BTB" evidence="2">
    <location>
        <begin position="48"/>
        <end position="108"/>
    </location>
</feature>
<dbReference type="SMART" id="SM00225">
    <property type="entry name" value="BTB"/>
    <property type="match status" value="1"/>
</dbReference>
<dbReference type="PROSITE" id="PS50097">
    <property type="entry name" value="BTB"/>
    <property type="match status" value="1"/>
</dbReference>
<dbReference type="OrthoDB" id="437903at2759"/>
<dbReference type="Pfam" id="PF00651">
    <property type="entry name" value="BTB"/>
    <property type="match status" value="1"/>
</dbReference>
<dbReference type="STRING" id="6216.A0A0R3SAA2"/>
<accession>A0A0R3SAA2</accession>
<dbReference type="CDD" id="cd18186">
    <property type="entry name" value="BTB_POZ_ZBTB_KLHL-like"/>
    <property type="match status" value="1"/>
</dbReference>
<reference evidence="3 5" key="2">
    <citation type="submission" date="2018-11" db="EMBL/GenBank/DDBJ databases">
        <authorList>
            <consortium name="Pathogen Informatics"/>
        </authorList>
    </citation>
    <scope>NUCLEOTIDE SEQUENCE [LARGE SCALE GENOMIC DNA]</scope>
</reference>
<evidence type="ECO:0000313" key="4">
    <source>
        <dbReference type="EMBL" id="VUZ49718.1"/>
    </source>
</evidence>
<dbReference type="EMBL" id="UYSG01000224">
    <property type="protein sequence ID" value="VDL18728.1"/>
    <property type="molecule type" value="Genomic_DNA"/>
</dbReference>
<evidence type="ECO:0000313" key="7">
    <source>
        <dbReference type="WBParaSite" id="HDID_0000126601-mRNA-1"/>
    </source>
</evidence>
<protein>
    <submittedName>
        <fullName evidence="7">BTB domain-containing protein</fullName>
    </submittedName>
</protein>
<evidence type="ECO:0000313" key="5">
    <source>
        <dbReference type="Proteomes" id="UP000274504"/>
    </source>
</evidence>
<evidence type="ECO:0000259" key="2">
    <source>
        <dbReference type="PROSITE" id="PS50097"/>
    </source>
</evidence>
<dbReference type="SUPFAM" id="SSF54695">
    <property type="entry name" value="POZ domain"/>
    <property type="match status" value="1"/>
</dbReference>
<reference evidence="7" key="1">
    <citation type="submission" date="2017-02" db="UniProtKB">
        <authorList>
            <consortium name="WormBaseParasite"/>
        </authorList>
    </citation>
    <scope>IDENTIFICATION</scope>
</reference>
<dbReference type="Proteomes" id="UP000321570">
    <property type="component" value="Unassembled WGS sequence"/>
</dbReference>
<keyword evidence="6" id="KW-1185">Reference proteome</keyword>
<dbReference type="EMBL" id="CABIJS010000333">
    <property type="protein sequence ID" value="VUZ49718.1"/>
    <property type="molecule type" value="Genomic_DNA"/>
</dbReference>
<dbReference type="Gene3D" id="3.30.710.10">
    <property type="entry name" value="Potassium Channel Kv1.1, Chain A"/>
    <property type="match status" value="1"/>
</dbReference>
<feature type="compositionally biased region" description="Basic and acidic residues" evidence="1">
    <location>
        <begin position="262"/>
        <end position="275"/>
    </location>
</feature>
<feature type="compositionally biased region" description="Polar residues" evidence="1">
    <location>
        <begin position="276"/>
        <end position="297"/>
    </location>
</feature>